<protein>
    <submittedName>
        <fullName evidence="1">Uncharacterized protein</fullName>
    </submittedName>
</protein>
<sequence>LGLLDETKEEEDYGMDVCIGIEERKLVKIEEEDQGMECEFNPSMLNWNLDYDDESAAVLLGGSTSTDQKDEE</sequence>
<evidence type="ECO:0000313" key="1">
    <source>
        <dbReference type="EMBL" id="KRX11541.1"/>
    </source>
</evidence>
<keyword evidence="2" id="KW-1185">Reference proteome</keyword>
<evidence type="ECO:0000313" key="2">
    <source>
        <dbReference type="Proteomes" id="UP000054630"/>
    </source>
</evidence>
<proteinExistence type="predicted"/>
<dbReference type="EMBL" id="JYDL01001948">
    <property type="protein sequence ID" value="KRX11541.1"/>
    <property type="molecule type" value="Genomic_DNA"/>
</dbReference>
<dbReference type="AlphaFoldDB" id="A0A0V0RBA5"/>
<dbReference type="OrthoDB" id="153872at2759"/>
<comment type="caution">
    <text evidence="1">The sequence shown here is derived from an EMBL/GenBank/DDBJ whole genome shotgun (WGS) entry which is preliminary data.</text>
</comment>
<gene>
    <name evidence="1" type="ORF">T07_9080</name>
</gene>
<name>A0A0V0RBA5_9BILA</name>
<accession>A0A0V0RBA5</accession>
<reference evidence="1 2" key="1">
    <citation type="submission" date="2015-01" db="EMBL/GenBank/DDBJ databases">
        <title>Evolution of Trichinella species and genotypes.</title>
        <authorList>
            <person name="Korhonen P.K."/>
            <person name="Edoardo P."/>
            <person name="Giuseppe L.R."/>
            <person name="Gasser R.B."/>
        </authorList>
    </citation>
    <scope>NUCLEOTIDE SEQUENCE [LARGE SCALE GENOMIC DNA]</scope>
    <source>
        <strain evidence="1">ISS37</strain>
    </source>
</reference>
<dbReference type="Proteomes" id="UP000054630">
    <property type="component" value="Unassembled WGS sequence"/>
</dbReference>
<feature type="non-terminal residue" evidence="1">
    <location>
        <position position="1"/>
    </location>
</feature>
<organism evidence="1 2">
    <name type="scientific">Trichinella nelsoni</name>
    <dbReference type="NCBI Taxonomy" id="6336"/>
    <lineage>
        <taxon>Eukaryota</taxon>
        <taxon>Metazoa</taxon>
        <taxon>Ecdysozoa</taxon>
        <taxon>Nematoda</taxon>
        <taxon>Enoplea</taxon>
        <taxon>Dorylaimia</taxon>
        <taxon>Trichinellida</taxon>
        <taxon>Trichinellidae</taxon>
        <taxon>Trichinella</taxon>
    </lineage>
</organism>